<protein>
    <recommendedName>
        <fullName evidence="2">Reverse transcriptase Ty1/copia-type domain-containing protein</fullName>
    </recommendedName>
</protein>
<evidence type="ECO:0000259" key="2">
    <source>
        <dbReference type="Pfam" id="PF07727"/>
    </source>
</evidence>
<dbReference type="Pfam" id="PF07727">
    <property type="entry name" value="RVT_2"/>
    <property type="match status" value="1"/>
</dbReference>
<dbReference type="EMBL" id="JABXXO010000012">
    <property type="protein sequence ID" value="KAF7762374.1"/>
    <property type="molecule type" value="Genomic_DNA"/>
</dbReference>
<comment type="caution">
    <text evidence="3">The sequence shown here is derived from an EMBL/GenBank/DDBJ whole genome shotgun (WGS) entry which is preliminary data.</text>
</comment>
<name>A0A8H7C483_AGABI</name>
<proteinExistence type="predicted"/>
<reference evidence="3 4" key="1">
    <citation type="journal article" name="Sci. Rep.">
        <title>Telomere-to-telomere assembled and centromere annotated genomes of the two main subspecies of the button mushroom Agaricus bisporus reveal especially polymorphic chromosome ends.</title>
        <authorList>
            <person name="Sonnenberg A.S.M."/>
            <person name="Sedaghat-Telgerd N."/>
            <person name="Lavrijssen B."/>
            <person name="Ohm R.A."/>
            <person name="Hendrickx P.M."/>
            <person name="Scholtmeijer K."/>
            <person name="Baars J.J.P."/>
            <person name="van Peer A."/>
        </authorList>
    </citation>
    <scope>NUCLEOTIDE SEQUENCE [LARGE SCALE GENOMIC DNA]</scope>
    <source>
        <strain evidence="3 4">H119_p4</strain>
    </source>
</reference>
<dbReference type="Proteomes" id="UP000629468">
    <property type="component" value="Unassembled WGS sequence"/>
</dbReference>
<evidence type="ECO:0000313" key="4">
    <source>
        <dbReference type="Proteomes" id="UP000629468"/>
    </source>
</evidence>
<sequence length="236" mass="26928">MHVFETGFEETRPHYSTDPILTYPLDQTPNNSEPTAIAPRPQLISTLHHLPANTTPTSPTFSSDATKEEDTQGDSETEVSQLLGADEPTGETVVLRRSHREVKPSRKMRESLEYLNRTRANVVVASADYIDEEMRIPRTYIEAMRRPDLWYEPMVKELYAMKDKGVYRLVPRPQGKNVVRSRWVFAIKYDDAGNISTHKARLVAKGFTQVLGEDYDETYASVARLESVRMILLQPS</sequence>
<feature type="compositionally biased region" description="Polar residues" evidence="1">
    <location>
        <begin position="52"/>
        <end position="64"/>
    </location>
</feature>
<evidence type="ECO:0000313" key="3">
    <source>
        <dbReference type="EMBL" id="KAF7762374.1"/>
    </source>
</evidence>
<feature type="region of interest" description="Disordered" evidence="1">
    <location>
        <begin position="49"/>
        <end position="102"/>
    </location>
</feature>
<accession>A0A8H7C483</accession>
<organism evidence="3 4">
    <name type="scientific">Agaricus bisporus var. burnettii</name>
    <dbReference type="NCBI Taxonomy" id="192524"/>
    <lineage>
        <taxon>Eukaryota</taxon>
        <taxon>Fungi</taxon>
        <taxon>Dikarya</taxon>
        <taxon>Basidiomycota</taxon>
        <taxon>Agaricomycotina</taxon>
        <taxon>Agaricomycetes</taxon>
        <taxon>Agaricomycetidae</taxon>
        <taxon>Agaricales</taxon>
        <taxon>Agaricineae</taxon>
        <taxon>Agaricaceae</taxon>
        <taxon>Agaricus</taxon>
    </lineage>
</organism>
<dbReference type="AlphaFoldDB" id="A0A8H7C483"/>
<gene>
    <name evidence="3" type="ORF">Agabi119p4_8967</name>
</gene>
<feature type="domain" description="Reverse transcriptase Ty1/copia-type" evidence="2">
    <location>
        <begin position="166"/>
        <end position="232"/>
    </location>
</feature>
<evidence type="ECO:0000256" key="1">
    <source>
        <dbReference type="SAM" id="MobiDB-lite"/>
    </source>
</evidence>
<dbReference type="InterPro" id="IPR013103">
    <property type="entry name" value="RVT_2"/>
</dbReference>